<evidence type="ECO:0000313" key="3">
    <source>
        <dbReference type="EMBL" id="MEB7541589.1"/>
    </source>
</evidence>
<comment type="caution">
    <text evidence="3">The sequence shown here is derived from an EMBL/GenBank/DDBJ whole genome shotgun (WGS) entry which is preliminary data.</text>
</comment>
<dbReference type="CDD" id="cd05005">
    <property type="entry name" value="SIS_PHI"/>
    <property type="match status" value="1"/>
</dbReference>
<dbReference type="InterPro" id="IPR046348">
    <property type="entry name" value="SIS_dom_sf"/>
</dbReference>
<dbReference type="SUPFAM" id="SSF53697">
    <property type="entry name" value="SIS domain"/>
    <property type="match status" value="1"/>
</dbReference>
<evidence type="ECO:0000256" key="1">
    <source>
        <dbReference type="ARBA" id="ARBA00009235"/>
    </source>
</evidence>
<dbReference type="Pfam" id="PF01380">
    <property type="entry name" value="SIS"/>
    <property type="match status" value="1"/>
</dbReference>
<organism evidence="3 4">
    <name type="scientific">Enterobacter huaxiensis</name>
    <dbReference type="NCBI Taxonomy" id="2494702"/>
    <lineage>
        <taxon>Bacteria</taxon>
        <taxon>Pseudomonadati</taxon>
        <taxon>Pseudomonadota</taxon>
        <taxon>Gammaproteobacteria</taxon>
        <taxon>Enterobacterales</taxon>
        <taxon>Enterobacteriaceae</taxon>
        <taxon>Enterobacter</taxon>
    </lineage>
</organism>
<dbReference type="NCBIfam" id="TIGR03127">
    <property type="entry name" value="RuMP_HxlB"/>
    <property type="match status" value="1"/>
</dbReference>
<name>A0ABU6EKJ6_9ENTR</name>
<dbReference type="Gene3D" id="3.40.50.10490">
    <property type="entry name" value="Glucose-6-phosphate isomerase like protein, domain 1"/>
    <property type="match status" value="1"/>
</dbReference>
<reference evidence="3 4" key="1">
    <citation type="submission" date="2022-06" db="EMBL/GenBank/DDBJ databases">
        <title>Whole Genome analysis of Bacterial isolates collected during year 2020 from Guwahati, Assam, India.</title>
        <authorList>
            <person name="Mendem S.K."/>
            <person name="Rakshit O."/>
            <person name="Murugesan D."/>
            <person name="Saikia K."/>
            <person name="Shome R."/>
            <person name="Raisen C."/>
            <person name="Holmes M.A."/>
            <person name="Shome B.R."/>
        </authorList>
    </citation>
    <scope>NUCLEOTIDE SEQUENCE [LARGE SCALE GENOMIC DNA]</scope>
    <source>
        <strain evidence="3 4">Sil NS 53</strain>
    </source>
</reference>
<dbReference type="InterPro" id="IPR017552">
    <property type="entry name" value="PHI/rmpB"/>
</dbReference>
<evidence type="ECO:0000259" key="2">
    <source>
        <dbReference type="PROSITE" id="PS51464"/>
    </source>
</evidence>
<proteinExistence type="inferred from homology"/>
<sequence length="173" mass="18506">MKNYSLVMNELSALTGKIDGQEYNAVINAITTANHIFLTGAGRSGQMINALANRLMHLGMSVSVVGEIRSPHSHEGDLMIVGSGSGETQRLINQVNIAKKNGVQIALITTSPNSTLAGLADCLLTIPAGDSVQPMGSLFEQACLLTYDSIVLALMRNLHETHHTMKARHADIE</sequence>
<dbReference type="PANTHER" id="PTHR43443">
    <property type="entry name" value="3-HEXULOSE-6-PHOSPHATE ISOMERASE"/>
    <property type="match status" value="1"/>
</dbReference>
<accession>A0ABU6EKJ6</accession>
<dbReference type="RefSeq" id="WP_325822476.1">
    <property type="nucleotide sequence ID" value="NZ_JAMWIR010000001.1"/>
</dbReference>
<comment type="similarity">
    <text evidence="1">Belongs to the SIS family. PHI subfamily.</text>
</comment>
<feature type="domain" description="SIS" evidence="2">
    <location>
        <begin position="26"/>
        <end position="160"/>
    </location>
</feature>
<dbReference type="PANTHER" id="PTHR43443:SF1">
    <property type="entry name" value="3-HEXULOSE-6-PHOSPHATE ISOMERASE"/>
    <property type="match status" value="1"/>
</dbReference>
<keyword evidence="4" id="KW-1185">Reference proteome</keyword>
<dbReference type="EMBL" id="JAMWJU010000001">
    <property type="protein sequence ID" value="MEB7541589.1"/>
    <property type="molecule type" value="Genomic_DNA"/>
</dbReference>
<dbReference type="InterPro" id="IPR001347">
    <property type="entry name" value="SIS_dom"/>
</dbReference>
<protein>
    <submittedName>
        <fullName evidence="3">SIS domain-containing protein</fullName>
    </submittedName>
</protein>
<dbReference type="Proteomes" id="UP001310558">
    <property type="component" value="Unassembled WGS sequence"/>
</dbReference>
<evidence type="ECO:0000313" key="4">
    <source>
        <dbReference type="Proteomes" id="UP001310558"/>
    </source>
</evidence>
<gene>
    <name evidence="3" type="ORF">NGC28_03885</name>
</gene>
<dbReference type="PROSITE" id="PS51464">
    <property type="entry name" value="SIS"/>
    <property type="match status" value="1"/>
</dbReference>